<organism evidence="6">
    <name type="scientific">Cuerna arida</name>
    <dbReference type="NCBI Taxonomy" id="1464854"/>
    <lineage>
        <taxon>Eukaryota</taxon>
        <taxon>Metazoa</taxon>
        <taxon>Ecdysozoa</taxon>
        <taxon>Arthropoda</taxon>
        <taxon>Hexapoda</taxon>
        <taxon>Insecta</taxon>
        <taxon>Pterygota</taxon>
        <taxon>Neoptera</taxon>
        <taxon>Paraneoptera</taxon>
        <taxon>Hemiptera</taxon>
        <taxon>Auchenorrhyncha</taxon>
        <taxon>Membracoidea</taxon>
        <taxon>Cicadellidae</taxon>
        <taxon>Cicadellinae</taxon>
        <taxon>Proconiini</taxon>
        <taxon>Cuerna</taxon>
    </lineage>
</organism>
<dbReference type="GO" id="GO:0012505">
    <property type="term" value="C:endomembrane system"/>
    <property type="evidence" value="ECO:0007669"/>
    <property type="project" value="UniProtKB-SubCell"/>
</dbReference>
<gene>
    <name evidence="6" type="ORF">g.26124</name>
</gene>
<dbReference type="SMART" id="SM00036">
    <property type="entry name" value="CNH"/>
    <property type="match status" value="1"/>
</dbReference>
<keyword evidence="2" id="KW-0472">Membrane</keyword>
<evidence type="ECO:0000256" key="1">
    <source>
        <dbReference type="ARBA" id="ARBA00004184"/>
    </source>
</evidence>
<dbReference type="PANTHER" id="PTHR12894:SF49">
    <property type="entry name" value="VAM6_VPS39-LIKE PROTEIN"/>
    <property type="match status" value="1"/>
</dbReference>
<proteinExistence type="inferred from homology"/>
<dbReference type="InterPro" id="IPR001180">
    <property type="entry name" value="CNH_dom"/>
</dbReference>
<dbReference type="InterPro" id="IPR019453">
    <property type="entry name" value="VPS39/TGFA1_Znf"/>
</dbReference>
<dbReference type="Pfam" id="PF10367">
    <property type="entry name" value="zf-Vps39_C"/>
    <property type="match status" value="1"/>
</dbReference>
<name>A0A1B6FVC7_9HEMI</name>
<evidence type="ECO:0000256" key="2">
    <source>
        <dbReference type="ARBA" id="ARBA00023136"/>
    </source>
</evidence>
<dbReference type="GO" id="GO:0016020">
    <property type="term" value="C:membrane"/>
    <property type="evidence" value="ECO:0007669"/>
    <property type="project" value="TreeGrafter"/>
</dbReference>
<dbReference type="Pfam" id="PF00780">
    <property type="entry name" value="CNH"/>
    <property type="match status" value="1"/>
</dbReference>
<evidence type="ECO:0000313" key="6">
    <source>
        <dbReference type="EMBL" id="JAS54156.1"/>
    </source>
</evidence>
<feature type="domain" description="CNH" evidence="5">
    <location>
        <begin position="14"/>
        <end position="289"/>
    </location>
</feature>
<dbReference type="PROSITE" id="PS50219">
    <property type="entry name" value="CNH"/>
    <property type="match status" value="1"/>
</dbReference>
<dbReference type="GO" id="GO:0034058">
    <property type="term" value="P:endosomal vesicle fusion"/>
    <property type="evidence" value="ECO:0007669"/>
    <property type="project" value="TreeGrafter"/>
</dbReference>
<evidence type="ECO:0000256" key="3">
    <source>
        <dbReference type="ARBA" id="ARBA00038201"/>
    </source>
</evidence>
<feature type="repeat" description="CHCR" evidence="4">
    <location>
        <begin position="555"/>
        <end position="721"/>
    </location>
</feature>
<dbReference type="GO" id="GO:0006886">
    <property type="term" value="P:intracellular protein transport"/>
    <property type="evidence" value="ECO:0007669"/>
    <property type="project" value="UniProtKB-UniRule"/>
</dbReference>
<dbReference type="EMBL" id="GECZ01015613">
    <property type="protein sequence ID" value="JAS54156.1"/>
    <property type="molecule type" value="Transcribed_RNA"/>
</dbReference>
<dbReference type="GO" id="GO:0005737">
    <property type="term" value="C:cytoplasm"/>
    <property type="evidence" value="ECO:0007669"/>
    <property type="project" value="TreeGrafter"/>
</dbReference>
<dbReference type="AlphaFoldDB" id="A0A1B6FVC7"/>
<reference evidence="6" key="1">
    <citation type="submission" date="2015-11" db="EMBL/GenBank/DDBJ databases">
        <title>De novo transcriptome assembly of four potential Pierce s Disease insect vectors from Arizona vineyards.</title>
        <authorList>
            <person name="Tassone E.E."/>
        </authorList>
    </citation>
    <scope>NUCLEOTIDE SEQUENCE</scope>
</reference>
<dbReference type="InterPro" id="IPR000547">
    <property type="entry name" value="Clathrin_H-chain/VPS_repeat"/>
</dbReference>
<dbReference type="GO" id="GO:0006914">
    <property type="term" value="P:autophagy"/>
    <property type="evidence" value="ECO:0007669"/>
    <property type="project" value="TreeGrafter"/>
</dbReference>
<evidence type="ECO:0000256" key="4">
    <source>
        <dbReference type="PROSITE-ProRule" id="PRU01006"/>
    </source>
</evidence>
<dbReference type="PANTHER" id="PTHR12894">
    <property type="entry name" value="CNH DOMAIN CONTAINING"/>
    <property type="match status" value="1"/>
</dbReference>
<dbReference type="Pfam" id="PF10366">
    <property type="entry name" value="Vps39_1"/>
    <property type="match status" value="1"/>
</dbReference>
<accession>A0A1B6FVC7</accession>
<dbReference type="PROSITE" id="PS50236">
    <property type="entry name" value="CHCR"/>
    <property type="match status" value="1"/>
</dbReference>
<comment type="similarity">
    <text evidence="3">Belongs to the VAM6/VPS39 family.</text>
</comment>
<protein>
    <recommendedName>
        <fullName evidence="5">CNH domain-containing protein</fullName>
    </recommendedName>
</protein>
<comment type="subcellular location">
    <subcellularLocation>
        <location evidence="1">Endomembrane system</location>
        <topology evidence="1">Peripheral membrane protein</topology>
    </subcellularLocation>
</comment>
<sequence>MHEAYEYAQLLKLTVQIESLAAYGDHLLVGTKQGHLLMYKVTSQYGDPKHEVTLLRYSKHFSKKPIQQLAVVPEYDILIRLSDNIICVHDMSIINFPTITTVQQTKGATLFTLDVKHPTSLTGGSSVLVRMCAVVKRRLLFFYWKNGDFHPLMQDDITVKDVPRALVWCNETICVGFKGEYSLVYLDKTQKDLFPTGTKHQEPSVTKVSEDTFVLGKDTQSVLMNTAGDAVFNLAVKWSEVPIQLAYDEPYLLALLPESIEVRTVEPHLLIQSLPLKARLACYCKQGLVYVASTEHVWCVQSLPVTKQIHVLLEQKQFQLAVKLTNLSDDLEEEKAKNIHQIKTLYAFDLFHNKKFHDSMKEFLKLDTDPYEVIRLFPMLLPQQAREDPKTSVKTTEKLDDVDLESGLLALIEYLTEVRRKILEKKSGDKSFESKSTQQLMQIIDTTLLKCYLQTNDALVAPLLRRNYCHLDETEHTLKKHHKYSELIILYQTKGLHHKALELLQKQANQPDSNLRGHKRTVQYLQTLGEEHINVIFQFAGWVLESHPEDGLKIFTEDTAEVEHLPRPKVLDYLLRTQKSLVIPYLEHVIHTWKDTNSIFHNVLIHQYKEKVQTLMMPNGTQQEQQAAQHMRAKLLAFLDKSEHYIPETVLVHFPFDCLFEERAIILGKLGRHEQALSIYVSVLSDIQRAREYCDKVNKQGGPGADDVYVLLMRLLISPPDNWLVGITPSAPLQPDLETALSLLEGNAERIPPLKALKELPNSVPLIRIKHFLMTSLQKQLNQRRKTQVLKGLLYAEHLQVHETRMQYESQNVLMTETNVCPVCKKRFGNQSAFVRYPNGDIVHYSCQEKRAATNS</sequence>
<dbReference type="InterPro" id="IPR032914">
    <property type="entry name" value="Vam6/VPS39/TRAP1"/>
</dbReference>
<dbReference type="InterPro" id="IPR019452">
    <property type="entry name" value="VPS39/TGF_beta_rcpt-assoc_1"/>
</dbReference>
<evidence type="ECO:0000259" key="5">
    <source>
        <dbReference type="PROSITE" id="PS50219"/>
    </source>
</evidence>